<accession>A0A7J6Y2H5</accession>
<reference evidence="7 8" key="1">
    <citation type="journal article" date="2019" name="Genome Biol. Evol.">
        <title>Nanopore Sequencing Significantly Improves Genome Assembly of the Protozoan Parasite Trypanosoma cruzi.</title>
        <authorList>
            <person name="Diaz-Viraque F."/>
            <person name="Pita S."/>
            <person name="Greif G."/>
            <person name="de Souza R.C.M."/>
            <person name="Iraola G."/>
            <person name="Robello C."/>
        </authorList>
    </citation>
    <scope>NUCLEOTIDE SEQUENCE [LARGE SCALE GENOMIC DNA]</scope>
    <source>
        <strain evidence="7 8">Berenice</strain>
    </source>
</reference>
<feature type="compositionally biased region" description="Polar residues" evidence="4">
    <location>
        <begin position="600"/>
        <end position="612"/>
    </location>
</feature>
<dbReference type="GO" id="GO:0016887">
    <property type="term" value="F:ATP hydrolysis activity"/>
    <property type="evidence" value="ECO:0007669"/>
    <property type="project" value="InterPro"/>
</dbReference>
<sequence>MMASTDERFTTPCFFVCVCVCVGVLLLSSTSFPVHGGGCRIVCCVSALISCFSFVVVFLLASGMVLVARVCIGHYYFRLAVFLFVCLLLFFVFVFSLSCGDSRSSAGKKVVLVMFACLRSIYEEQTAPPSKPGLLPSPSTERRLRRAVFAAVSSSERRLTQLHEERERKSEGGVVAAEDRKSIERRLTQFIAHTVQDHLRAVKLESTLVSHSCRQQRNNEDGRDESAAGAQAALLCSAEELAQLLWMNRTMALGATISALEGKCPANEALLEAVRQPAERRAPDVRETILCVRNSSPALRAVLLDGPMIAAGTHVEGGKEKDVIPMGDEDGDAETAPDHHLNPNPQSEAGVKRLRTGTEEASGLKGRRLGNRQPFALKVDGSLLRSFQDDPALPTVSPSWGNPINNNTIQQKQQPLETQREPEAVLLGEINLQATSQAKCQMKLGLDCGGKLSFAQAPAISSSHTSGVAPGPSPFTVGSEAPRLQPSFTSQSTAPPLFAIEQRPHPLPEGWLTDESVEKAPAEGVKRGINAREPRGGIRAVISRRRVDETGEAHAKVGGQNNGGFVTAGEQLVADVRAGRTAPSSLSLQRRTPALGLRRSSFTPPFQQQRQSTPPPKSDAPSATTGVSSATFVGEVLSSIHKNSTKGSHDSTTRGVRGGHGTAEDRDDSDSECSEFPASLLLPDGSVPPILKPLDPKLVTQVAMEILEHGAGAANVGWDDIAGLEHAKRSVEEAIVWPLRRPDLFVGLRDPPRGLLLFGPPGTGKTMIARAIANRAQCTFLNISASSLMSKWMGDGEKLVRCLFAVAVVKQPSVIFIDEIDSLLSMRGEGEMDSVRRIKTEFLVQLDGVATDRGDRVLLIGATNRPDELDEAARRRMEKRLYIPLPDGPARIELVKRLLHTMEAQQQQQQEQENHSEKGKVEKHTGYVVHALAEKDIAEVAASTAGYSGADLKQVCREAAMGPLREVTVRLTDVSLHELRPIQRKDFVQALKRIRPSVGASEVMRYVDWNRQFGSFASQTDEATEEDAKEPVTAMQ</sequence>
<feature type="region of interest" description="Disordered" evidence="4">
    <location>
        <begin position="319"/>
        <end position="365"/>
    </location>
</feature>
<comment type="caution">
    <text evidence="7">The sequence shown here is derived from an EMBL/GenBank/DDBJ whole genome shotgun (WGS) entry which is preliminary data.</text>
</comment>
<keyword evidence="5" id="KW-0472">Membrane</keyword>
<dbReference type="FunFam" id="3.40.50.300:FF:000093">
    <property type="entry name" value="Fidgetin-like 1"/>
    <property type="match status" value="1"/>
</dbReference>
<keyword evidence="2" id="KW-0547">Nucleotide-binding</keyword>
<dbReference type="InterPro" id="IPR015415">
    <property type="entry name" value="Spast_Vps4_C"/>
</dbReference>
<dbReference type="Gene3D" id="3.40.50.300">
    <property type="entry name" value="P-loop containing nucleotide triphosphate hydrolases"/>
    <property type="match status" value="1"/>
</dbReference>
<evidence type="ECO:0000256" key="2">
    <source>
        <dbReference type="ARBA" id="ARBA00022741"/>
    </source>
</evidence>
<protein>
    <recommendedName>
        <fullName evidence="6">AAA+ ATPase domain-containing protein</fullName>
    </recommendedName>
</protein>
<dbReference type="SUPFAM" id="SSF52540">
    <property type="entry name" value="P-loop containing nucleoside triphosphate hydrolases"/>
    <property type="match status" value="1"/>
</dbReference>
<evidence type="ECO:0000256" key="1">
    <source>
        <dbReference type="ARBA" id="ARBA00006914"/>
    </source>
</evidence>
<dbReference type="InterPro" id="IPR003960">
    <property type="entry name" value="ATPase_AAA_CS"/>
</dbReference>
<feature type="domain" description="AAA+ ATPase" evidence="6">
    <location>
        <begin position="751"/>
        <end position="887"/>
    </location>
</feature>
<dbReference type="AlphaFoldDB" id="A0A7J6Y2H5"/>
<gene>
    <name evidence="7" type="ORF">ECC02_006194</name>
</gene>
<evidence type="ECO:0000256" key="5">
    <source>
        <dbReference type="SAM" id="Phobius"/>
    </source>
</evidence>
<dbReference type="InterPro" id="IPR003593">
    <property type="entry name" value="AAA+_ATPase"/>
</dbReference>
<feature type="transmembrane region" description="Helical" evidence="5">
    <location>
        <begin position="75"/>
        <end position="97"/>
    </location>
</feature>
<comment type="similarity">
    <text evidence="1">Belongs to the AAA ATPase family.</text>
</comment>
<name>A0A7J6Y2H5_TRYCR</name>
<keyword evidence="3" id="KW-0067">ATP-binding</keyword>
<evidence type="ECO:0000259" key="6">
    <source>
        <dbReference type="SMART" id="SM00382"/>
    </source>
</evidence>
<dbReference type="PANTHER" id="PTHR23074">
    <property type="entry name" value="AAA DOMAIN-CONTAINING"/>
    <property type="match status" value="1"/>
</dbReference>
<feature type="region of interest" description="Disordered" evidence="4">
    <location>
        <begin position="579"/>
        <end position="627"/>
    </location>
</feature>
<feature type="region of interest" description="Disordered" evidence="4">
    <location>
        <begin position="640"/>
        <end position="680"/>
    </location>
</feature>
<evidence type="ECO:0000256" key="3">
    <source>
        <dbReference type="ARBA" id="ARBA00022840"/>
    </source>
</evidence>
<dbReference type="GO" id="GO:0005524">
    <property type="term" value="F:ATP binding"/>
    <property type="evidence" value="ECO:0007669"/>
    <property type="project" value="UniProtKB-KW"/>
</dbReference>
<evidence type="ECO:0000313" key="8">
    <source>
        <dbReference type="Proteomes" id="UP000583944"/>
    </source>
</evidence>
<feature type="region of interest" description="Disordered" evidence="4">
    <location>
        <begin position="462"/>
        <end position="491"/>
    </location>
</feature>
<organism evidence="7 8">
    <name type="scientific">Trypanosoma cruzi</name>
    <dbReference type="NCBI Taxonomy" id="5693"/>
    <lineage>
        <taxon>Eukaryota</taxon>
        <taxon>Discoba</taxon>
        <taxon>Euglenozoa</taxon>
        <taxon>Kinetoplastea</taxon>
        <taxon>Metakinetoplastina</taxon>
        <taxon>Trypanosomatida</taxon>
        <taxon>Trypanosomatidae</taxon>
        <taxon>Trypanosoma</taxon>
        <taxon>Schizotrypanum</taxon>
    </lineage>
</organism>
<dbReference type="InterPro" id="IPR027417">
    <property type="entry name" value="P-loop_NTPase"/>
</dbReference>
<dbReference type="InterPro" id="IPR041569">
    <property type="entry name" value="AAA_lid_3"/>
</dbReference>
<dbReference type="EMBL" id="JABDHM010000046">
    <property type="protein sequence ID" value="KAF5220773.1"/>
    <property type="molecule type" value="Genomic_DNA"/>
</dbReference>
<dbReference type="SMART" id="SM00382">
    <property type="entry name" value="AAA"/>
    <property type="match status" value="1"/>
</dbReference>
<dbReference type="VEuPathDB" id="TriTrypDB:BCY84_00540"/>
<dbReference type="InterPro" id="IPR003959">
    <property type="entry name" value="ATPase_AAA_core"/>
</dbReference>
<dbReference type="Gene3D" id="1.10.8.60">
    <property type="match status" value="1"/>
</dbReference>
<dbReference type="Pfam" id="PF00004">
    <property type="entry name" value="AAA"/>
    <property type="match status" value="1"/>
</dbReference>
<dbReference type="VEuPathDB" id="TriTrypDB:ECC02_006194"/>
<proteinExistence type="inferred from homology"/>
<keyword evidence="5" id="KW-1133">Transmembrane helix</keyword>
<keyword evidence="5" id="KW-0812">Transmembrane</keyword>
<evidence type="ECO:0000313" key="7">
    <source>
        <dbReference type="EMBL" id="KAF5220773.1"/>
    </source>
</evidence>
<feature type="transmembrane region" description="Helical" evidence="5">
    <location>
        <begin position="46"/>
        <end position="68"/>
    </location>
</feature>
<dbReference type="InterPro" id="IPR050304">
    <property type="entry name" value="MT-severing_AAA_ATPase"/>
</dbReference>
<dbReference type="PANTHER" id="PTHR23074:SF17">
    <property type="entry name" value="FIDGETIN-LIKE PROTEIN 1"/>
    <property type="match status" value="1"/>
</dbReference>
<dbReference type="FunFam" id="1.10.8.60:FF:000022">
    <property type="entry name" value="Fidgetin like 1"/>
    <property type="match status" value="1"/>
</dbReference>
<dbReference type="Proteomes" id="UP000583944">
    <property type="component" value="Unassembled WGS sequence"/>
</dbReference>
<dbReference type="Pfam" id="PF17862">
    <property type="entry name" value="AAA_lid_3"/>
    <property type="match status" value="1"/>
</dbReference>
<dbReference type="PROSITE" id="PS00674">
    <property type="entry name" value="AAA"/>
    <property type="match status" value="1"/>
</dbReference>
<dbReference type="Pfam" id="PF09336">
    <property type="entry name" value="Vps4_C"/>
    <property type="match status" value="1"/>
</dbReference>
<evidence type="ECO:0000256" key="4">
    <source>
        <dbReference type="SAM" id="MobiDB-lite"/>
    </source>
</evidence>